<dbReference type="Pfam" id="PF13714">
    <property type="entry name" value="PEP_mutase"/>
    <property type="match status" value="1"/>
</dbReference>
<gene>
    <name evidence="1" type="ORF">GCM10009776_14200</name>
</gene>
<dbReference type="Gene3D" id="3.20.20.60">
    <property type="entry name" value="Phosphoenolpyruvate-binding domains"/>
    <property type="match status" value="1"/>
</dbReference>
<accession>A0ABN2QJP7</accession>
<dbReference type="PANTHER" id="PTHR42905:SF5">
    <property type="entry name" value="CARBOXYVINYL-CARBOXYPHOSPHONATE PHOSPHORYLMUTASE, CHLOROPLASTIC"/>
    <property type="match status" value="1"/>
</dbReference>
<keyword evidence="2" id="KW-1185">Reference proteome</keyword>
<proteinExistence type="predicted"/>
<name>A0ABN2QJP7_9MICO</name>
<dbReference type="RefSeq" id="WP_344092795.1">
    <property type="nucleotide sequence ID" value="NZ_BAAAOG010000002.1"/>
</dbReference>
<evidence type="ECO:0000313" key="1">
    <source>
        <dbReference type="EMBL" id="GAA1953519.1"/>
    </source>
</evidence>
<dbReference type="SUPFAM" id="SSF51621">
    <property type="entry name" value="Phosphoenolpyruvate/pyruvate domain"/>
    <property type="match status" value="1"/>
</dbReference>
<dbReference type="PANTHER" id="PTHR42905">
    <property type="entry name" value="PHOSPHOENOLPYRUVATE CARBOXYLASE"/>
    <property type="match status" value="1"/>
</dbReference>
<reference evidence="1 2" key="1">
    <citation type="journal article" date="2019" name="Int. J. Syst. Evol. Microbiol.">
        <title>The Global Catalogue of Microorganisms (GCM) 10K type strain sequencing project: providing services to taxonomists for standard genome sequencing and annotation.</title>
        <authorList>
            <consortium name="The Broad Institute Genomics Platform"/>
            <consortium name="The Broad Institute Genome Sequencing Center for Infectious Disease"/>
            <person name="Wu L."/>
            <person name="Ma J."/>
        </authorList>
    </citation>
    <scope>NUCLEOTIDE SEQUENCE [LARGE SCALE GENOMIC DNA]</scope>
    <source>
        <strain evidence="1 2">JCM 14901</strain>
    </source>
</reference>
<comment type="caution">
    <text evidence="1">The sequence shown here is derived from an EMBL/GenBank/DDBJ whole genome shotgun (WGS) entry which is preliminary data.</text>
</comment>
<sequence>MSSTLNQLIATHHPLIAPSIYDGISAGVLRDVGFSAAYVGSYATGATKYAVPDIGYIGLEDMADQVRRLGPVAGVPLIVDAEGGWGNPLHVARTVRTLERAGAAAVHIEDHEFGKHITAQPRIIPVTAAIDKIKAAVDARESDDFLIIARTDSPGTEGPEAAVDRLLAYQEAGADGLFYAGAPDLAAQTRLKSESTVPIFGVDFPSQSAADLTQLGIDVVLYYGLSHQAAKAALLRVFTVLATEGSAVSLEEELGGIPGLIGFDDFLGIGAVREKAHQYGLLAQ</sequence>
<dbReference type="InterPro" id="IPR039556">
    <property type="entry name" value="ICL/PEPM"/>
</dbReference>
<dbReference type="InterPro" id="IPR040442">
    <property type="entry name" value="Pyrv_kinase-like_dom_sf"/>
</dbReference>
<evidence type="ECO:0000313" key="2">
    <source>
        <dbReference type="Proteomes" id="UP001499933"/>
    </source>
</evidence>
<dbReference type="Proteomes" id="UP001499933">
    <property type="component" value="Unassembled WGS sequence"/>
</dbReference>
<protein>
    <submittedName>
        <fullName evidence="1">Oxaloacetate decarboxylase</fullName>
    </submittedName>
</protein>
<dbReference type="InterPro" id="IPR015813">
    <property type="entry name" value="Pyrv/PenolPyrv_kinase-like_dom"/>
</dbReference>
<dbReference type="EMBL" id="BAAAOG010000002">
    <property type="protein sequence ID" value="GAA1953519.1"/>
    <property type="molecule type" value="Genomic_DNA"/>
</dbReference>
<dbReference type="CDD" id="cd00377">
    <property type="entry name" value="ICL_PEPM"/>
    <property type="match status" value="1"/>
</dbReference>
<organism evidence="1 2">
    <name type="scientific">Microbacterium deminutum</name>
    <dbReference type="NCBI Taxonomy" id="344164"/>
    <lineage>
        <taxon>Bacteria</taxon>
        <taxon>Bacillati</taxon>
        <taxon>Actinomycetota</taxon>
        <taxon>Actinomycetes</taxon>
        <taxon>Micrococcales</taxon>
        <taxon>Microbacteriaceae</taxon>
        <taxon>Microbacterium</taxon>
    </lineage>
</organism>